<name>A0A8E2JA38_9PEZI</name>
<gene>
    <name evidence="2" type="ORF">K432DRAFT_182571</name>
</gene>
<sequence length="70" mass="7748">MVLLHSLQIHQYHCTPPEHEDHAGDSLDSVSSQTKVGVRTPRTLKPYARPSPLLPFRAPKTLTPSPNPTP</sequence>
<evidence type="ECO:0000313" key="2">
    <source>
        <dbReference type="EMBL" id="OCK74999.1"/>
    </source>
</evidence>
<evidence type="ECO:0000313" key="3">
    <source>
        <dbReference type="Proteomes" id="UP000250266"/>
    </source>
</evidence>
<reference evidence="2 3" key="1">
    <citation type="journal article" date="2016" name="Nat. Commun.">
        <title>Ectomycorrhizal ecology is imprinted in the genome of the dominant symbiotic fungus Cenococcum geophilum.</title>
        <authorList>
            <consortium name="DOE Joint Genome Institute"/>
            <person name="Peter M."/>
            <person name="Kohler A."/>
            <person name="Ohm R.A."/>
            <person name="Kuo A."/>
            <person name="Krutzmann J."/>
            <person name="Morin E."/>
            <person name="Arend M."/>
            <person name="Barry K.W."/>
            <person name="Binder M."/>
            <person name="Choi C."/>
            <person name="Clum A."/>
            <person name="Copeland A."/>
            <person name="Grisel N."/>
            <person name="Haridas S."/>
            <person name="Kipfer T."/>
            <person name="LaButti K."/>
            <person name="Lindquist E."/>
            <person name="Lipzen A."/>
            <person name="Maire R."/>
            <person name="Meier B."/>
            <person name="Mihaltcheva S."/>
            <person name="Molinier V."/>
            <person name="Murat C."/>
            <person name="Poggeler S."/>
            <person name="Quandt C.A."/>
            <person name="Sperisen C."/>
            <person name="Tritt A."/>
            <person name="Tisserant E."/>
            <person name="Crous P.W."/>
            <person name="Henrissat B."/>
            <person name="Nehls U."/>
            <person name="Egli S."/>
            <person name="Spatafora J.W."/>
            <person name="Grigoriev I.V."/>
            <person name="Martin F.M."/>
        </authorList>
    </citation>
    <scope>NUCLEOTIDE SEQUENCE [LARGE SCALE GENOMIC DNA]</scope>
    <source>
        <strain evidence="2 3">CBS 459.81</strain>
    </source>
</reference>
<dbReference type="AlphaFoldDB" id="A0A8E2JA38"/>
<proteinExistence type="predicted"/>
<accession>A0A8E2JA38</accession>
<feature type="region of interest" description="Disordered" evidence="1">
    <location>
        <begin position="15"/>
        <end position="70"/>
    </location>
</feature>
<evidence type="ECO:0000256" key="1">
    <source>
        <dbReference type="SAM" id="MobiDB-lite"/>
    </source>
</evidence>
<organism evidence="2 3">
    <name type="scientific">Lepidopterella palustris CBS 459.81</name>
    <dbReference type="NCBI Taxonomy" id="1314670"/>
    <lineage>
        <taxon>Eukaryota</taxon>
        <taxon>Fungi</taxon>
        <taxon>Dikarya</taxon>
        <taxon>Ascomycota</taxon>
        <taxon>Pezizomycotina</taxon>
        <taxon>Dothideomycetes</taxon>
        <taxon>Pleosporomycetidae</taxon>
        <taxon>Mytilinidiales</taxon>
        <taxon>Argynnaceae</taxon>
        <taxon>Lepidopterella</taxon>
    </lineage>
</organism>
<protein>
    <submittedName>
        <fullName evidence="2">Uncharacterized protein</fullName>
    </submittedName>
</protein>
<dbReference type="EMBL" id="KV745379">
    <property type="protein sequence ID" value="OCK74999.1"/>
    <property type="molecule type" value="Genomic_DNA"/>
</dbReference>
<keyword evidence="3" id="KW-1185">Reference proteome</keyword>
<dbReference type="Proteomes" id="UP000250266">
    <property type="component" value="Unassembled WGS sequence"/>
</dbReference>
<feature type="compositionally biased region" description="Basic and acidic residues" evidence="1">
    <location>
        <begin position="16"/>
        <end position="25"/>
    </location>
</feature>